<dbReference type="EMBL" id="AVOT02006049">
    <property type="protein sequence ID" value="MBW0480642.1"/>
    <property type="molecule type" value="Genomic_DNA"/>
</dbReference>
<dbReference type="AlphaFoldDB" id="A0A9Q3GV91"/>
<evidence type="ECO:0000313" key="3">
    <source>
        <dbReference type="Proteomes" id="UP000765509"/>
    </source>
</evidence>
<feature type="compositionally biased region" description="Pro residues" evidence="1">
    <location>
        <begin position="216"/>
        <end position="233"/>
    </location>
</feature>
<accession>A0A9Q3GV91</accession>
<gene>
    <name evidence="2" type="ORF">O181_020357</name>
</gene>
<evidence type="ECO:0000313" key="2">
    <source>
        <dbReference type="EMBL" id="MBW0480642.1"/>
    </source>
</evidence>
<dbReference type="Proteomes" id="UP000765509">
    <property type="component" value="Unassembled WGS sequence"/>
</dbReference>
<name>A0A9Q3GV91_9BASI</name>
<comment type="caution">
    <text evidence="2">The sequence shown here is derived from an EMBL/GenBank/DDBJ whole genome shotgun (WGS) entry which is preliminary data.</text>
</comment>
<feature type="compositionally biased region" description="Polar residues" evidence="1">
    <location>
        <begin position="255"/>
        <end position="268"/>
    </location>
</feature>
<protein>
    <submittedName>
        <fullName evidence="2">Uncharacterized protein</fullName>
    </submittedName>
</protein>
<evidence type="ECO:0000256" key="1">
    <source>
        <dbReference type="SAM" id="MobiDB-lite"/>
    </source>
</evidence>
<proteinExistence type="predicted"/>
<organism evidence="2 3">
    <name type="scientific">Austropuccinia psidii MF-1</name>
    <dbReference type="NCBI Taxonomy" id="1389203"/>
    <lineage>
        <taxon>Eukaryota</taxon>
        <taxon>Fungi</taxon>
        <taxon>Dikarya</taxon>
        <taxon>Basidiomycota</taxon>
        <taxon>Pucciniomycotina</taxon>
        <taxon>Pucciniomycetes</taxon>
        <taxon>Pucciniales</taxon>
        <taxon>Sphaerophragmiaceae</taxon>
        <taxon>Austropuccinia</taxon>
    </lineage>
</organism>
<feature type="region of interest" description="Disordered" evidence="1">
    <location>
        <begin position="214"/>
        <end position="303"/>
    </location>
</feature>
<reference evidence="2" key="1">
    <citation type="submission" date="2021-03" db="EMBL/GenBank/DDBJ databases">
        <title>Draft genome sequence of rust myrtle Austropuccinia psidii MF-1, a brazilian biotype.</title>
        <authorList>
            <person name="Quecine M.C."/>
            <person name="Pachon D.M.R."/>
            <person name="Bonatelli M.L."/>
            <person name="Correr F.H."/>
            <person name="Franceschini L.M."/>
            <person name="Leite T.F."/>
            <person name="Margarido G.R.A."/>
            <person name="Almeida C.A."/>
            <person name="Ferrarezi J.A."/>
            <person name="Labate C.A."/>
        </authorList>
    </citation>
    <scope>NUCLEOTIDE SEQUENCE</scope>
    <source>
        <strain evidence="2">MF-1</strain>
    </source>
</reference>
<sequence length="303" mass="32942">MLCSTLNIKSSSSICFRLLKISNQSSYILIPLCCAPYALSRVSPSSDPPPQSTLVMLANKHTKNSCSLCDHSNHTDRGVPAQDALVRTSFWLKMMKAFPSRNGLPDPKLADGKASTQLGLCPQVLIFPFILQGHHSMVNSLCDWRKVIIRLMKDGNEPNPPNPLKQYTPIPYMPCEQTPGQPTPGLGGTQCLEDLFRGKQETFHLLISTFDSSEPTLPPFVEPSHPNEPPIPGPSQSSEPHEDVLSCEPEPEVAPTQSTEEPFESSTICPLAPPVPPPSTPTLVPSVEIPPIAPQNPAASFPQ</sequence>
<keyword evidence="3" id="KW-1185">Reference proteome</keyword>
<feature type="compositionally biased region" description="Pro residues" evidence="1">
    <location>
        <begin position="271"/>
        <end position="280"/>
    </location>
</feature>